<gene>
    <name evidence="3" type="ORF">LTR97_003750</name>
</gene>
<organism evidence="3 4">
    <name type="scientific">Elasticomyces elasticus</name>
    <dbReference type="NCBI Taxonomy" id="574655"/>
    <lineage>
        <taxon>Eukaryota</taxon>
        <taxon>Fungi</taxon>
        <taxon>Dikarya</taxon>
        <taxon>Ascomycota</taxon>
        <taxon>Pezizomycotina</taxon>
        <taxon>Dothideomycetes</taxon>
        <taxon>Dothideomycetidae</taxon>
        <taxon>Mycosphaerellales</taxon>
        <taxon>Teratosphaeriaceae</taxon>
        <taxon>Elasticomyces</taxon>
    </lineage>
</organism>
<evidence type="ECO:0000313" key="3">
    <source>
        <dbReference type="EMBL" id="KAK5702804.1"/>
    </source>
</evidence>
<comment type="caution">
    <text evidence="3">The sequence shown here is derived from an EMBL/GenBank/DDBJ whole genome shotgun (WGS) entry which is preliminary data.</text>
</comment>
<dbReference type="SUPFAM" id="SSF51735">
    <property type="entry name" value="NAD(P)-binding Rossmann-fold domains"/>
    <property type="match status" value="1"/>
</dbReference>
<evidence type="ECO:0000256" key="2">
    <source>
        <dbReference type="ARBA" id="ARBA00023002"/>
    </source>
</evidence>
<dbReference type="PRINTS" id="PR00081">
    <property type="entry name" value="GDHRDH"/>
</dbReference>
<dbReference type="Gene3D" id="3.40.50.720">
    <property type="entry name" value="NAD(P)-binding Rossmann-like Domain"/>
    <property type="match status" value="1"/>
</dbReference>
<reference evidence="3" key="1">
    <citation type="submission" date="2023-08" db="EMBL/GenBank/DDBJ databases">
        <title>Black Yeasts Isolated from many extreme environments.</title>
        <authorList>
            <person name="Coleine C."/>
            <person name="Stajich J.E."/>
            <person name="Selbmann L."/>
        </authorList>
    </citation>
    <scope>NUCLEOTIDE SEQUENCE</scope>
    <source>
        <strain evidence="3">CCFEE 5810</strain>
    </source>
</reference>
<dbReference type="PANTHER" id="PTHR42901:SF1">
    <property type="entry name" value="ALCOHOL DEHYDROGENASE"/>
    <property type="match status" value="1"/>
</dbReference>
<evidence type="ECO:0000256" key="1">
    <source>
        <dbReference type="ARBA" id="ARBA00006484"/>
    </source>
</evidence>
<dbReference type="InterPro" id="IPR036291">
    <property type="entry name" value="NAD(P)-bd_dom_sf"/>
</dbReference>
<dbReference type="AlphaFoldDB" id="A0AAN7VUH8"/>
<dbReference type="Proteomes" id="UP001310594">
    <property type="component" value="Unassembled WGS sequence"/>
</dbReference>
<keyword evidence="2" id="KW-0560">Oxidoreductase</keyword>
<comment type="similarity">
    <text evidence="1">Belongs to the short-chain dehydrogenases/reductases (SDR) family.</text>
</comment>
<accession>A0AAN7VUH8</accession>
<name>A0AAN7VUH8_9PEZI</name>
<dbReference type="CDD" id="cd05233">
    <property type="entry name" value="SDR_c"/>
    <property type="match status" value="1"/>
</dbReference>
<dbReference type="InterPro" id="IPR002347">
    <property type="entry name" value="SDR_fam"/>
</dbReference>
<protein>
    <recommendedName>
        <fullName evidence="5">NAD(P)-binding protein</fullName>
    </recommendedName>
</protein>
<sequence>MAPPPLYPSFTSTYHSDQYAAIDPTQPSLDCSGNTVLVTGAGRGIGKAIAIAFAQANARGIALIGRTLSSLEEAANEIKQVNASIELVIATADITDSTRVQAAMDTIVGRFGGVPDVLVNNAGGLNGMGPLMDADLDDVWKTFELNVKGPLNVTQAYLRAHRTHSPDTPRVVINIPSGAAHLPYAPGAAAYACSKLASAKLTEYLHHENPEWSVFNMQPGVVATDLARKAGRKAPDTPKLPAGFAVWLATQPEAKAVLNGRFIWANWDVTELLGRRDEILSKDLLTLTLKGWGEDVSAEEMKRRAVSVHRDADKR</sequence>
<dbReference type="Pfam" id="PF00106">
    <property type="entry name" value="adh_short"/>
    <property type="match status" value="1"/>
</dbReference>
<proteinExistence type="inferred from homology"/>
<evidence type="ECO:0000313" key="4">
    <source>
        <dbReference type="Proteomes" id="UP001310594"/>
    </source>
</evidence>
<dbReference type="PANTHER" id="PTHR42901">
    <property type="entry name" value="ALCOHOL DEHYDROGENASE"/>
    <property type="match status" value="1"/>
</dbReference>
<dbReference type="EMBL" id="JAVRQU010000005">
    <property type="protein sequence ID" value="KAK5702804.1"/>
    <property type="molecule type" value="Genomic_DNA"/>
</dbReference>
<dbReference type="GO" id="GO:0016491">
    <property type="term" value="F:oxidoreductase activity"/>
    <property type="evidence" value="ECO:0007669"/>
    <property type="project" value="UniProtKB-KW"/>
</dbReference>
<evidence type="ECO:0008006" key="5">
    <source>
        <dbReference type="Google" id="ProtNLM"/>
    </source>
</evidence>